<dbReference type="AlphaFoldDB" id="A0A1S0TSF8"/>
<dbReference type="KEGG" id="loa:LOAG_09154"/>
<dbReference type="RefSeq" id="XP_003144729.1">
    <property type="nucleotide sequence ID" value="XM_003144681.1"/>
</dbReference>
<dbReference type="GeneID" id="9946586"/>
<name>A0A1S0TSF8_LOALO</name>
<dbReference type="EMBL" id="JH712073">
    <property type="protein sequence ID" value="EFO19343.1"/>
    <property type="molecule type" value="Genomic_DNA"/>
</dbReference>
<protein>
    <submittedName>
        <fullName evidence="1">Uncharacterized protein</fullName>
    </submittedName>
</protein>
<reference evidence="1" key="1">
    <citation type="submission" date="2012-04" db="EMBL/GenBank/DDBJ databases">
        <title>The Genome Sequence of Loa loa.</title>
        <authorList>
            <consortium name="The Broad Institute Genome Sequencing Platform"/>
            <consortium name="Broad Institute Genome Sequencing Center for Infectious Disease"/>
            <person name="Nutman T.B."/>
            <person name="Fink D.L."/>
            <person name="Russ C."/>
            <person name="Young S."/>
            <person name="Zeng Q."/>
            <person name="Gargeya S."/>
            <person name="Alvarado L."/>
            <person name="Berlin A."/>
            <person name="Chapman S.B."/>
            <person name="Chen Z."/>
            <person name="Freedman E."/>
            <person name="Gellesch M."/>
            <person name="Goldberg J."/>
            <person name="Griggs A."/>
            <person name="Gujja S."/>
            <person name="Heilman E.R."/>
            <person name="Heiman D."/>
            <person name="Howarth C."/>
            <person name="Mehta T."/>
            <person name="Neiman D."/>
            <person name="Pearson M."/>
            <person name="Roberts A."/>
            <person name="Saif S."/>
            <person name="Shea T."/>
            <person name="Shenoy N."/>
            <person name="Sisk P."/>
            <person name="Stolte C."/>
            <person name="Sykes S."/>
            <person name="White J."/>
            <person name="Yandava C."/>
            <person name="Haas B."/>
            <person name="Henn M.R."/>
            <person name="Nusbaum C."/>
            <person name="Birren B."/>
        </authorList>
    </citation>
    <scope>NUCLEOTIDE SEQUENCE [LARGE SCALE GENOMIC DNA]</scope>
</reference>
<dbReference type="CTD" id="9946586"/>
<dbReference type="InParanoid" id="A0A1S0TSF8"/>
<sequence length="134" mass="15149">MLLVITHLKCIAHLLPGIKQRYLVSLFIYSCPTLHPGKMLDQQSAASYQRRKTSYPNHFSACPITELQSTIPPDLIQIYLTLPNKIELFNGVNLIGTPVGNTKLVPVVKLVRRTIVRFARRGRRGRIVEMTVPS</sequence>
<gene>
    <name evidence="1" type="ORF">LOAG_09154</name>
</gene>
<proteinExistence type="predicted"/>
<organism evidence="1">
    <name type="scientific">Loa loa</name>
    <name type="common">Eye worm</name>
    <name type="synonym">Filaria loa</name>
    <dbReference type="NCBI Taxonomy" id="7209"/>
    <lineage>
        <taxon>Eukaryota</taxon>
        <taxon>Metazoa</taxon>
        <taxon>Ecdysozoa</taxon>
        <taxon>Nematoda</taxon>
        <taxon>Chromadorea</taxon>
        <taxon>Rhabditida</taxon>
        <taxon>Spirurina</taxon>
        <taxon>Spiruromorpha</taxon>
        <taxon>Filarioidea</taxon>
        <taxon>Onchocercidae</taxon>
        <taxon>Loa</taxon>
    </lineage>
</organism>
<evidence type="ECO:0000313" key="1">
    <source>
        <dbReference type="EMBL" id="EFO19343.1"/>
    </source>
</evidence>
<accession>A0A1S0TSF8</accession>